<evidence type="ECO:0000313" key="2">
    <source>
        <dbReference type="EMBL" id="KAJ1183578.1"/>
    </source>
</evidence>
<name>A0AAV7U702_PLEWA</name>
<feature type="compositionally biased region" description="Polar residues" evidence="1">
    <location>
        <begin position="53"/>
        <end position="66"/>
    </location>
</feature>
<feature type="region of interest" description="Disordered" evidence="1">
    <location>
        <begin position="1"/>
        <end position="66"/>
    </location>
</feature>
<reference evidence="2" key="1">
    <citation type="journal article" date="2022" name="bioRxiv">
        <title>Sequencing and chromosome-scale assembly of the giantPleurodeles waltlgenome.</title>
        <authorList>
            <person name="Brown T."/>
            <person name="Elewa A."/>
            <person name="Iarovenko S."/>
            <person name="Subramanian E."/>
            <person name="Araus A.J."/>
            <person name="Petzold A."/>
            <person name="Susuki M."/>
            <person name="Suzuki K.-i.T."/>
            <person name="Hayashi T."/>
            <person name="Toyoda A."/>
            <person name="Oliveira C."/>
            <person name="Osipova E."/>
            <person name="Leigh N.D."/>
            <person name="Simon A."/>
            <person name="Yun M.H."/>
        </authorList>
    </citation>
    <scope>NUCLEOTIDE SEQUENCE</scope>
    <source>
        <strain evidence="2">20211129_DDA</strain>
        <tissue evidence="2">Liver</tissue>
    </source>
</reference>
<proteinExistence type="predicted"/>
<feature type="region of interest" description="Disordered" evidence="1">
    <location>
        <begin position="82"/>
        <end position="101"/>
    </location>
</feature>
<accession>A0AAV7U702</accession>
<keyword evidence="3" id="KW-1185">Reference proteome</keyword>
<protein>
    <submittedName>
        <fullName evidence="2">Uncharacterized protein</fullName>
    </submittedName>
</protein>
<sequence>MARPSVGAPGITLAPPRGAGGDKEGDGGRTPVGSRPGGRSTVSSGREPLHAGASSTDPRSEPQSTACAVPGAVVFLPPQAATRPPFKLSCCGTGPDTAQLL</sequence>
<evidence type="ECO:0000256" key="1">
    <source>
        <dbReference type="SAM" id="MobiDB-lite"/>
    </source>
</evidence>
<evidence type="ECO:0000313" key="3">
    <source>
        <dbReference type="Proteomes" id="UP001066276"/>
    </source>
</evidence>
<organism evidence="2 3">
    <name type="scientific">Pleurodeles waltl</name>
    <name type="common">Iberian ribbed newt</name>
    <dbReference type="NCBI Taxonomy" id="8319"/>
    <lineage>
        <taxon>Eukaryota</taxon>
        <taxon>Metazoa</taxon>
        <taxon>Chordata</taxon>
        <taxon>Craniata</taxon>
        <taxon>Vertebrata</taxon>
        <taxon>Euteleostomi</taxon>
        <taxon>Amphibia</taxon>
        <taxon>Batrachia</taxon>
        <taxon>Caudata</taxon>
        <taxon>Salamandroidea</taxon>
        <taxon>Salamandridae</taxon>
        <taxon>Pleurodelinae</taxon>
        <taxon>Pleurodeles</taxon>
    </lineage>
</organism>
<dbReference type="AlphaFoldDB" id="A0AAV7U702"/>
<gene>
    <name evidence="2" type="ORF">NDU88_000396</name>
</gene>
<dbReference type="EMBL" id="JANPWB010000005">
    <property type="protein sequence ID" value="KAJ1183578.1"/>
    <property type="molecule type" value="Genomic_DNA"/>
</dbReference>
<comment type="caution">
    <text evidence="2">The sequence shown here is derived from an EMBL/GenBank/DDBJ whole genome shotgun (WGS) entry which is preliminary data.</text>
</comment>
<dbReference type="Proteomes" id="UP001066276">
    <property type="component" value="Chromosome 3_1"/>
</dbReference>